<keyword evidence="4" id="KW-1185">Reference proteome</keyword>
<evidence type="ECO:0000313" key="3">
    <source>
        <dbReference type="EMBL" id="RCW79403.1"/>
    </source>
</evidence>
<dbReference type="Gene3D" id="3.40.50.300">
    <property type="entry name" value="P-loop containing nucleotide triphosphate hydrolases"/>
    <property type="match status" value="2"/>
</dbReference>
<dbReference type="InterPro" id="IPR027417">
    <property type="entry name" value="P-loop_NTPase"/>
</dbReference>
<organism evidence="3 4">
    <name type="scientific">Paracoccus lutimaris</name>
    <dbReference type="NCBI Taxonomy" id="1490030"/>
    <lineage>
        <taxon>Bacteria</taxon>
        <taxon>Pseudomonadati</taxon>
        <taxon>Pseudomonadota</taxon>
        <taxon>Alphaproteobacteria</taxon>
        <taxon>Rhodobacterales</taxon>
        <taxon>Paracoccaceae</taxon>
        <taxon>Paracoccus</taxon>
    </lineage>
</organism>
<dbReference type="OrthoDB" id="6187564at2"/>
<dbReference type="RefSeq" id="WP_147273341.1">
    <property type="nucleotide sequence ID" value="NZ_QPJL01000026.1"/>
</dbReference>
<dbReference type="Pfam" id="PF13538">
    <property type="entry name" value="UvrD_C_2"/>
    <property type="match status" value="1"/>
</dbReference>
<dbReference type="PANTHER" id="PTHR11070:SF2">
    <property type="entry name" value="ATP-DEPENDENT DNA HELICASE SRS2"/>
    <property type="match status" value="1"/>
</dbReference>
<dbReference type="InterPro" id="IPR027785">
    <property type="entry name" value="UvrD-like_helicase_C"/>
</dbReference>
<dbReference type="Proteomes" id="UP000253345">
    <property type="component" value="Unassembled WGS sequence"/>
</dbReference>
<feature type="domain" description="UvrD-like helicase C-terminal" evidence="2">
    <location>
        <begin position="819"/>
        <end position="867"/>
    </location>
</feature>
<dbReference type="PANTHER" id="PTHR11070">
    <property type="entry name" value="UVRD / RECB / PCRA DNA HELICASE FAMILY MEMBER"/>
    <property type="match status" value="1"/>
</dbReference>
<dbReference type="GO" id="GO:0005524">
    <property type="term" value="F:ATP binding"/>
    <property type="evidence" value="ECO:0007669"/>
    <property type="project" value="InterPro"/>
</dbReference>
<dbReference type="GO" id="GO:0003677">
    <property type="term" value="F:DNA binding"/>
    <property type="evidence" value="ECO:0007669"/>
    <property type="project" value="InterPro"/>
</dbReference>
<protein>
    <recommendedName>
        <fullName evidence="1">DNA 3'-5' helicase II</fullName>
    </recommendedName>
</protein>
<dbReference type="EMBL" id="QPJL01000026">
    <property type="protein sequence ID" value="RCW79403.1"/>
    <property type="molecule type" value="Genomic_DNA"/>
</dbReference>
<sequence>MNTVEAEFGVDTITPAVEQIAEECLLAMDTISRAAAEKASSRFVDAGTVMSSFNSLTGVDAARNLSQVQELERKAGHELAREPLIARVKVRSDSGTEKTYYFARNFTVSAPGISLTSYNSGAPIGRLAALDVGDSFQLPDGNWVEVVEKGTYNPTNRGGEWDGVDNRITHERFDLVAVPSLRAAGRAALLGTTAIDDPFADLDEPLPWLAPQRTALTGVGLRDQSVMNKVQDEIFRLPIDKQVMLEGPPGTGKTTTLIKRLSQKLTLTQEREEDLRAVTQHQLADDHHTSWIMFSPTALLEHYLREAFARDNVPASQDRIQTWANFRNGLATRVLGILRSGKRTSGFLREDTEQHLSTFALENQPEFYADFDTFQRNIYFQEIDAAIGTLRESGEEVLVDIARRLADRVRDTAAVLTVYLEVDAVAPELREWAAKARADIVDTVDRRIEVIARLRGRQSITELSQLVAKIDAMTNEDDEDEEDSLEPDVAPTSTRDRMYKVLRASIRLMAIAAWTKRAVSRTSKYKPVLEWLGPEAVGQAELERLGRTYNLISAVGMVSLTTRNYFSRLPQRYRAFRRNADPRWYRPEAMEATRITGDELDLLVAVHLDAASELLDSSRVRANLTQGNLQILAPLVKEFRNQVVVDEATDFSPLQLRAMACLATPGIRSFFACGDFNQRLTRYGVSSRDAFEWAVRGLEFHRVEVAYRQSKELRIFANQIVQLSGGDLFETTIEGPRIAEGYAPVVHVSKLGGTDQSHWIASRIVEIDSIHTDLPSIAVFVPREDLVVPVADELRQALQDTNIEVMPCLGGQVLGLDRHVRVFAVEHIKGLEFEAAFFHSLNDLAVNEPDLFDKYLYVGATRAATFLGLSCDGRLPGLLEQATQGMAARWSVAN</sequence>
<evidence type="ECO:0000256" key="1">
    <source>
        <dbReference type="ARBA" id="ARBA00034923"/>
    </source>
</evidence>
<name>A0A368YGN7_9RHOB</name>
<proteinExistence type="predicted"/>
<accession>A0A368YGN7</accession>
<dbReference type="AlphaFoldDB" id="A0A368YGN7"/>
<dbReference type="GO" id="GO:0043138">
    <property type="term" value="F:3'-5' DNA helicase activity"/>
    <property type="evidence" value="ECO:0007669"/>
    <property type="project" value="TreeGrafter"/>
</dbReference>
<gene>
    <name evidence="3" type="ORF">DFP89_12635</name>
</gene>
<dbReference type="GO" id="GO:0000725">
    <property type="term" value="P:recombinational repair"/>
    <property type="evidence" value="ECO:0007669"/>
    <property type="project" value="TreeGrafter"/>
</dbReference>
<reference evidence="3 4" key="1">
    <citation type="submission" date="2018-07" db="EMBL/GenBank/DDBJ databases">
        <title>Genomic Encyclopedia of Type Strains, Phase III (KMG-III): the genomes of soil and plant-associated and newly described type strains.</title>
        <authorList>
            <person name="Whitman W."/>
        </authorList>
    </citation>
    <scope>NUCLEOTIDE SEQUENCE [LARGE SCALE GENOMIC DNA]</scope>
    <source>
        <strain evidence="3 4">CECT 8525</strain>
    </source>
</reference>
<evidence type="ECO:0000313" key="4">
    <source>
        <dbReference type="Proteomes" id="UP000253345"/>
    </source>
</evidence>
<dbReference type="InterPro" id="IPR000212">
    <property type="entry name" value="DNA_helicase_UvrD/REP"/>
</dbReference>
<evidence type="ECO:0000259" key="2">
    <source>
        <dbReference type="Pfam" id="PF13538"/>
    </source>
</evidence>
<dbReference type="SUPFAM" id="SSF52540">
    <property type="entry name" value="P-loop containing nucleoside triphosphate hydrolases"/>
    <property type="match status" value="1"/>
</dbReference>
<comment type="caution">
    <text evidence="3">The sequence shown here is derived from an EMBL/GenBank/DDBJ whole genome shotgun (WGS) entry which is preliminary data.</text>
</comment>